<dbReference type="EC" id="3.6.1.66" evidence="10"/>
<evidence type="ECO:0000313" key="12">
    <source>
        <dbReference type="EMBL" id="AMM39851.1"/>
    </source>
</evidence>
<evidence type="ECO:0000256" key="4">
    <source>
        <dbReference type="ARBA" id="ARBA00022741"/>
    </source>
</evidence>
<dbReference type="OrthoDB" id="9807456at2"/>
<evidence type="ECO:0000256" key="7">
    <source>
        <dbReference type="ARBA" id="ARBA00023080"/>
    </source>
</evidence>
<organism evidence="12 13">
    <name type="scientific">Desulfofervidus auxilii</name>
    <dbReference type="NCBI Taxonomy" id="1621989"/>
    <lineage>
        <taxon>Bacteria</taxon>
        <taxon>Pseudomonadati</taxon>
        <taxon>Thermodesulfobacteriota</taxon>
        <taxon>Candidatus Desulfofervidia</taxon>
        <taxon>Candidatus Desulfofervidales</taxon>
        <taxon>Candidatus Desulfofervidaceae</taxon>
        <taxon>Candidatus Desulfofervidus</taxon>
    </lineage>
</organism>
<dbReference type="GO" id="GO:0036222">
    <property type="term" value="F:XTP diphosphatase activity"/>
    <property type="evidence" value="ECO:0007669"/>
    <property type="project" value="UniProtKB-UniRule"/>
</dbReference>
<dbReference type="GO" id="GO:0046872">
    <property type="term" value="F:metal ion binding"/>
    <property type="evidence" value="ECO:0007669"/>
    <property type="project" value="UniProtKB-KW"/>
</dbReference>
<dbReference type="NCBIfam" id="NF011397">
    <property type="entry name" value="PRK14822.1"/>
    <property type="match status" value="1"/>
</dbReference>
<evidence type="ECO:0000256" key="3">
    <source>
        <dbReference type="ARBA" id="ARBA00022723"/>
    </source>
</evidence>
<gene>
    <name evidence="12" type="ORF">HS1_000044</name>
</gene>
<dbReference type="KEGG" id="daw:HS1_000044"/>
<dbReference type="GO" id="GO:0000166">
    <property type="term" value="F:nucleotide binding"/>
    <property type="evidence" value="ECO:0007669"/>
    <property type="project" value="UniProtKB-KW"/>
</dbReference>
<sequence>MKLVLATRNKGKIAEIKKLVSDLSQVELVSLDDFQNLPDIAETGKTFKENALIKAKEIASFTGHWALADDSGLVVDYLQGAPGVYSARFSGEQATDEQNNAKLLALLKDVPWEKRQAKFVCVIAICNPKGQCYTLEGECKGYIALEPKGTYGFGYDPVFFVPAYGKTMAELEPEIKNQISHRAMALKQLKPLLRQMLKRSEGQTYNIH</sequence>
<comment type="catalytic activity">
    <reaction evidence="9 10">
        <text>XTP + H2O = XMP + diphosphate + H(+)</text>
        <dbReference type="Rhea" id="RHEA:28610"/>
        <dbReference type="ChEBI" id="CHEBI:15377"/>
        <dbReference type="ChEBI" id="CHEBI:15378"/>
        <dbReference type="ChEBI" id="CHEBI:33019"/>
        <dbReference type="ChEBI" id="CHEBI:57464"/>
        <dbReference type="ChEBI" id="CHEBI:61314"/>
        <dbReference type="EC" id="3.6.1.66"/>
    </reaction>
</comment>
<evidence type="ECO:0000256" key="6">
    <source>
        <dbReference type="ARBA" id="ARBA00022842"/>
    </source>
</evidence>
<dbReference type="PANTHER" id="PTHR11067:SF9">
    <property type="entry name" value="INOSINE TRIPHOSPHATE PYROPHOSPHATASE"/>
    <property type="match status" value="1"/>
</dbReference>
<feature type="binding site" evidence="10">
    <location>
        <begin position="181"/>
        <end position="182"/>
    </location>
    <ligand>
        <name>substrate</name>
    </ligand>
</feature>
<dbReference type="NCBIfam" id="TIGR00042">
    <property type="entry name" value="RdgB/HAM1 family non-canonical purine NTP pyrophosphatase"/>
    <property type="match status" value="1"/>
</dbReference>
<dbReference type="FunFam" id="3.90.950.10:FF:000001">
    <property type="entry name" value="dITP/XTP pyrophosphatase"/>
    <property type="match status" value="1"/>
</dbReference>
<accession>A0A7U4QIB4</accession>
<dbReference type="GO" id="GO:0009117">
    <property type="term" value="P:nucleotide metabolic process"/>
    <property type="evidence" value="ECO:0007669"/>
    <property type="project" value="UniProtKB-KW"/>
</dbReference>
<comment type="caution">
    <text evidence="10">Lacks conserved residue(s) required for the propagation of feature annotation.</text>
</comment>
<dbReference type="InterPro" id="IPR002637">
    <property type="entry name" value="RdgB/HAM1"/>
</dbReference>
<comment type="subunit">
    <text evidence="2 10">Homodimer.</text>
</comment>
<evidence type="ECO:0000256" key="5">
    <source>
        <dbReference type="ARBA" id="ARBA00022801"/>
    </source>
</evidence>
<feature type="binding site" evidence="10">
    <location>
        <position position="176"/>
    </location>
    <ligand>
        <name>substrate</name>
    </ligand>
</feature>
<dbReference type="GO" id="GO:0036220">
    <property type="term" value="F:ITP diphosphatase activity"/>
    <property type="evidence" value="ECO:0007669"/>
    <property type="project" value="UniProtKB-UniRule"/>
</dbReference>
<comment type="cofactor">
    <cofactor evidence="10">
        <name>Mg(2+)</name>
        <dbReference type="ChEBI" id="CHEBI:18420"/>
    </cofactor>
    <text evidence="10">Binds 1 Mg(2+) ion per subunit.</text>
</comment>
<dbReference type="Gene3D" id="3.90.950.10">
    <property type="match status" value="1"/>
</dbReference>
<evidence type="ECO:0000256" key="1">
    <source>
        <dbReference type="ARBA" id="ARBA00008023"/>
    </source>
</evidence>
<comment type="function">
    <text evidence="10">Pyrophosphatase that catalyzes the hydrolysis of nucleoside triphosphates to their monophosphate derivatives, with a high preference for the non-canonical purine nucleotides XTP (xanthosine triphosphate), dITP (deoxyinosine triphosphate) and ITP. Seems to function as a house-cleaning enzyme that removes non-canonical purine nucleotides from the nucleotide pool, thus preventing their incorporation into DNA/RNA and avoiding chromosomal lesions.</text>
</comment>
<dbReference type="HAMAP" id="MF_01405">
    <property type="entry name" value="Non_canon_purine_NTPase"/>
    <property type="match status" value="1"/>
</dbReference>
<keyword evidence="5 10" id="KW-0378">Hydrolase</keyword>
<comment type="catalytic activity">
    <reaction evidence="10">
        <text>ITP + H2O = IMP + diphosphate + H(+)</text>
        <dbReference type="Rhea" id="RHEA:29399"/>
        <dbReference type="ChEBI" id="CHEBI:15377"/>
        <dbReference type="ChEBI" id="CHEBI:15378"/>
        <dbReference type="ChEBI" id="CHEBI:33019"/>
        <dbReference type="ChEBI" id="CHEBI:58053"/>
        <dbReference type="ChEBI" id="CHEBI:61402"/>
        <dbReference type="EC" id="3.6.1.66"/>
    </reaction>
</comment>
<evidence type="ECO:0000313" key="13">
    <source>
        <dbReference type="Proteomes" id="UP000070560"/>
    </source>
</evidence>
<dbReference type="GO" id="GO:0017111">
    <property type="term" value="F:ribonucleoside triphosphate phosphatase activity"/>
    <property type="evidence" value="ECO:0007669"/>
    <property type="project" value="InterPro"/>
</dbReference>
<evidence type="ECO:0000256" key="8">
    <source>
        <dbReference type="ARBA" id="ARBA00051875"/>
    </source>
</evidence>
<keyword evidence="3 10" id="KW-0479">Metal-binding</keyword>
<feature type="binding site" evidence="10">
    <location>
        <position position="71"/>
    </location>
    <ligand>
        <name>substrate</name>
    </ligand>
</feature>
<comment type="catalytic activity">
    <reaction evidence="8 10">
        <text>dITP + H2O = dIMP + diphosphate + H(+)</text>
        <dbReference type="Rhea" id="RHEA:28342"/>
        <dbReference type="ChEBI" id="CHEBI:15377"/>
        <dbReference type="ChEBI" id="CHEBI:15378"/>
        <dbReference type="ChEBI" id="CHEBI:33019"/>
        <dbReference type="ChEBI" id="CHEBI:61194"/>
        <dbReference type="ChEBI" id="CHEBI:61382"/>
        <dbReference type="EC" id="3.6.1.66"/>
    </reaction>
</comment>
<dbReference type="RefSeq" id="WP_066060124.1">
    <property type="nucleotide sequence ID" value="NZ_CP013015.1"/>
</dbReference>
<dbReference type="EMBL" id="CP013015">
    <property type="protein sequence ID" value="AMM39851.1"/>
    <property type="molecule type" value="Genomic_DNA"/>
</dbReference>
<feature type="binding site" evidence="10">
    <location>
        <begin position="153"/>
        <end position="156"/>
    </location>
    <ligand>
        <name>substrate</name>
    </ligand>
</feature>
<keyword evidence="7 10" id="KW-0546">Nucleotide metabolism</keyword>
<evidence type="ECO:0000256" key="10">
    <source>
        <dbReference type="HAMAP-Rule" id="MF_01405"/>
    </source>
</evidence>
<feature type="active site" description="Proton acceptor" evidence="10">
    <location>
        <position position="70"/>
    </location>
</feature>
<dbReference type="CDD" id="cd00515">
    <property type="entry name" value="HAM1"/>
    <property type="match status" value="1"/>
</dbReference>
<dbReference type="InterPro" id="IPR029001">
    <property type="entry name" value="ITPase-like_fam"/>
</dbReference>
<evidence type="ECO:0000256" key="9">
    <source>
        <dbReference type="ARBA" id="ARBA00052017"/>
    </source>
</evidence>
<keyword evidence="13" id="KW-1185">Reference proteome</keyword>
<feature type="binding site" evidence="10">
    <location>
        <position position="70"/>
    </location>
    <ligand>
        <name>Mg(2+)</name>
        <dbReference type="ChEBI" id="CHEBI:18420"/>
    </ligand>
</feature>
<evidence type="ECO:0000256" key="11">
    <source>
        <dbReference type="RuleBase" id="RU003781"/>
    </source>
</evidence>
<dbReference type="Proteomes" id="UP000070560">
    <property type="component" value="Chromosome"/>
</dbReference>
<proteinExistence type="inferred from homology"/>
<dbReference type="SUPFAM" id="SSF52972">
    <property type="entry name" value="ITPase-like"/>
    <property type="match status" value="1"/>
</dbReference>
<protein>
    <recommendedName>
        <fullName evidence="10">dITP/XTP pyrophosphatase</fullName>
        <ecNumber evidence="10">3.6.1.66</ecNumber>
    </recommendedName>
    <alternativeName>
        <fullName evidence="10">Non-canonical purine NTP pyrophosphatase</fullName>
    </alternativeName>
    <alternativeName>
        <fullName evidence="10">Non-standard purine NTP pyrophosphatase</fullName>
    </alternativeName>
    <alternativeName>
        <fullName evidence="10">Nucleoside-triphosphate diphosphatase</fullName>
    </alternativeName>
    <alternativeName>
        <fullName evidence="10">Nucleoside-triphosphate pyrophosphatase</fullName>
        <shortName evidence="10">NTPase</shortName>
    </alternativeName>
</protein>
<dbReference type="Pfam" id="PF01725">
    <property type="entry name" value="Ham1p_like"/>
    <property type="match status" value="1"/>
</dbReference>
<comment type="similarity">
    <text evidence="1 10 11">Belongs to the HAM1 NTPase family.</text>
</comment>
<dbReference type="GO" id="GO:0005829">
    <property type="term" value="C:cytosol"/>
    <property type="evidence" value="ECO:0007669"/>
    <property type="project" value="TreeGrafter"/>
</dbReference>
<name>A0A7U4QIB4_DESA2</name>
<dbReference type="InterPro" id="IPR020922">
    <property type="entry name" value="dITP/XTP_pyrophosphatase"/>
</dbReference>
<dbReference type="GO" id="GO:0009146">
    <property type="term" value="P:purine nucleoside triphosphate catabolic process"/>
    <property type="evidence" value="ECO:0007669"/>
    <property type="project" value="UniProtKB-UniRule"/>
</dbReference>
<keyword evidence="6 10" id="KW-0460">Magnesium</keyword>
<keyword evidence="4 10" id="KW-0547">Nucleotide-binding</keyword>
<evidence type="ECO:0000256" key="2">
    <source>
        <dbReference type="ARBA" id="ARBA00011738"/>
    </source>
</evidence>
<dbReference type="PANTHER" id="PTHR11067">
    <property type="entry name" value="INOSINE TRIPHOSPHATE PYROPHOSPHATASE/HAM1 PROTEIN"/>
    <property type="match status" value="1"/>
</dbReference>
<feature type="binding site" evidence="10">
    <location>
        <begin position="7"/>
        <end position="12"/>
    </location>
    <ligand>
        <name>substrate</name>
    </ligand>
</feature>
<dbReference type="AlphaFoldDB" id="A0A7U4QIB4"/>
<dbReference type="GO" id="GO:0035870">
    <property type="term" value="F:dITP diphosphatase activity"/>
    <property type="evidence" value="ECO:0007669"/>
    <property type="project" value="UniProtKB-UniRule"/>
</dbReference>
<reference evidence="12 13" key="1">
    <citation type="submission" date="2015-10" db="EMBL/GenBank/DDBJ databases">
        <title>Candidatus Desulfofervidus auxilii, a hydrogenotrophic sulfate-reducing bacterium involved in the thermophilic anaerobic oxidation of methane.</title>
        <authorList>
            <person name="Krukenberg V."/>
            <person name="Richter M."/>
            <person name="Wegener G."/>
        </authorList>
    </citation>
    <scope>NUCLEOTIDE SEQUENCE [LARGE SCALE GENOMIC DNA]</scope>
    <source>
        <strain evidence="12 13">HS1</strain>
    </source>
</reference>